<dbReference type="EMBL" id="MU267953">
    <property type="protein sequence ID" value="KAH7906970.1"/>
    <property type="molecule type" value="Genomic_DNA"/>
</dbReference>
<accession>A0ACB8A0C3</accession>
<evidence type="ECO:0000313" key="2">
    <source>
        <dbReference type="Proteomes" id="UP000790377"/>
    </source>
</evidence>
<protein>
    <submittedName>
        <fullName evidence="1">Uncharacterized protein</fullName>
    </submittedName>
</protein>
<organism evidence="1 2">
    <name type="scientific">Hygrophoropsis aurantiaca</name>
    <dbReference type="NCBI Taxonomy" id="72124"/>
    <lineage>
        <taxon>Eukaryota</taxon>
        <taxon>Fungi</taxon>
        <taxon>Dikarya</taxon>
        <taxon>Basidiomycota</taxon>
        <taxon>Agaricomycotina</taxon>
        <taxon>Agaricomycetes</taxon>
        <taxon>Agaricomycetidae</taxon>
        <taxon>Boletales</taxon>
        <taxon>Coniophorineae</taxon>
        <taxon>Hygrophoropsidaceae</taxon>
        <taxon>Hygrophoropsis</taxon>
    </lineage>
</organism>
<proteinExistence type="predicted"/>
<evidence type="ECO:0000313" key="1">
    <source>
        <dbReference type="EMBL" id="KAH7906970.1"/>
    </source>
</evidence>
<sequence>MELDHFPSVDEQAPRPRRSTRPSKQGKLRRKPRKIEETLTFCHQCRRKTARDKLRCTSNRPSGQVCGKFFCSGCILNRYPEIQFDLSLHQWTCPYCLDLCNCSVCTQRRGEEYISARGGGFAGAPTKDHAVVIIPDKITPPGVPAASPDTSHPTFWATVYGLSGERVGQAFLSDNSQFSTAQIPTTNLEVESNRPRKRRVYIGDPQPSWGIQSSNSAKHLRNAPDDLSNEQLGRLLKGKSVEGHGNRIYAGDRMALPEPSKRPSDVDIHHSSLLPSRSSSPALSDSDGTLTPLSVLEAKMWPHPGLSEAQVVQAIHDAIGVATV</sequence>
<keyword evidence="2" id="KW-1185">Reference proteome</keyword>
<name>A0ACB8A0C3_9AGAM</name>
<gene>
    <name evidence="1" type="ORF">BJ138DRAFT_1015287</name>
</gene>
<reference evidence="1" key="1">
    <citation type="journal article" date="2021" name="New Phytol.">
        <title>Evolutionary innovations through gain and loss of genes in the ectomycorrhizal Boletales.</title>
        <authorList>
            <person name="Wu G."/>
            <person name="Miyauchi S."/>
            <person name="Morin E."/>
            <person name="Kuo A."/>
            <person name="Drula E."/>
            <person name="Varga T."/>
            <person name="Kohler A."/>
            <person name="Feng B."/>
            <person name="Cao Y."/>
            <person name="Lipzen A."/>
            <person name="Daum C."/>
            <person name="Hundley H."/>
            <person name="Pangilinan J."/>
            <person name="Johnson J."/>
            <person name="Barry K."/>
            <person name="LaButti K."/>
            <person name="Ng V."/>
            <person name="Ahrendt S."/>
            <person name="Min B."/>
            <person name="Choi I.G."/>
            <person name="Park H."/>
            <person name="Plett J.M."/>
            <person name="Magnuson J."/>
            <person name="Spatafora J.W."/>
            <person name="Nagy L.G."/>
            <person name="Henrissat B."/>
            <person name="Grigoriev I.V."/>
            <person name="Yang Z.L."/>
            <person name="Xu J."/>
            <person name="Martin F.M."/>
        </authorList>
    </citation>
    <scope>NUCLEOTIDE SEQUENCE</scope>
    <source>
        <strain evidence="1">ATCC 28755</strain>
    </source>
</reference>
<dbReference type="Proteomes" id="UP000790377">
    <property type="component" value="Unassembled WGS sequence"/>
</dbReference>
<comment type="caution">
    <text evidence="1">The sequence shown here is derived from an EMBL/GenBank/DDBJ whole genome shotgun (WGS) entry which is preliminary data.</text>
</comment>